<reference evidence="1 2" key="1">
    <citation type="journal article" date="2013" name="Mar. Genomics">
        <title>Expression of sulfatases in Rhodopirellula baltica and the diversity of sulfatases in the genus Rhodopirellula.</title>
        <authorList>
            <person name="Wegner C.E."/>
            <person name="Richter-Heitmann T."/>
            <person name="Klindworth A."/>
            <person name="Klockow C."/>
            <person name="Richter M."/>
            <person name="Achstetter T."/>
            <person name="Glockner F.O."/>
            <person name="Harder J."/>
        </authorList>
    </citation>
    <scope>NUCLEOTIDE SEQUENCE [LARGE SCALE GENOMIC DNA]</scope>
    <source>
        <strain evidence="1 2">SM41</strain>
    </source>
</reference>
<dbReference type="Proteomes" id="UP000011885">
    <property type="component" value="Unassembled WGS sequence"/>
</dbReference>
<dbReference type="EMBL" id="ANOH01000466">
    <property type="protein sequence ID" value="EMI51903.1"/>
    <property type="molecule type" value="Genomic_DNA"/>
</dbReference>
<accession>M5U7H4</accession>
<evidence type="ECO:0000313" key="1">
    <source>
        <dbReference type="EMBL" id="EMI51903.1"/>
    </source>
</evidence>
<keyword evidence="2" id="KW-1185">Reference proteome</keyword>
<gene>
    <name evidence="1" type="ORF">RSSM_06635</name>
</gene>
<name>M5U7H4_9BACT</name>
<proteinExistence type="predicted"/>
<dbReference type="AlphaFoldDB" id="M5U7H4"/>
<protein>
    <submittedName>
        <fullName evidence="1">Uncharacterized protein</fullName>
    </submittedName>
</protein>
<organism evidence="1 2">
    <name type="scientific">Rhodopirellula sallentina SM41</name>
    <dbReference type="NCBI Taxonomy" id="1263870"/>
    <lineage>
        <taxon>Bacteria</taxon>
        <taxon>Pseudomonadati</taxon>
        <taxon>Planctomycetota</taxon>
        <taxon>Planctomycetia</taxon>
        <taxon>Pirellulales</taxon>
        <taxon>Pirellulaceae</taxon>
        <taxon>Rhodopirellula</taxon>
    </lineage>
</organism>
<sequence length="231" mass="25319">MQATPQTRKGIETFQRMEVTFKQPNDRLAMLTMDDGIRSKRGWVISDKLARLELLEAVTSEPDTSTWNLSGGQRLAIPRTKLMINVPGDADPTVESISIETDEGTVIADVLFNRAPGVEFIVMVIDYKKARGGERTGASDEDRVRGALAGGLSAVDGATLVEEYPAPQYVGGATAGQLMLLPAKRGLPEQHVMLFANVRNSVLKSYQATYDARVPVEVRAKVRKLLEGMMR</sequence>
<dbReference type="PATRIC" id="fig|1263870.3.peg.7040"/>
<comment type="caution">
    <text evidence="1">The sequence shown here is derived from an EMBL/GenBank/DDBJ whole genome shotgun (WGS) entry which is preliminary data.</text>
</comment>
<evidence type="ECO:0000313" key="2">
    <source>
        <dbReference type="Proteomes" id="UP000011885"/>
    </source>
</evidence>